<dbReference type="EMBL" id="HF935391">
    <property type="protein sequence ID" value="CCX29881.1"/>
    <property type="molecule type" value="Genomic_DNA"/>
</dbReference>
<accession>U4LRH4</accession>
<keyword evidence="2" id="KW-1185">Reference proteome</keyword>
<dbReference type="Proteomes" id="UP000018144">
    <property type="component" value="Unassembled WGS sequence"/>
</dbReference>
<gene>
    <name evidence="1" type="ORF">PCON_07678</name>
</gene>
<name>U4LRH4_PYROM</name>
<dbReference type="AlphaFoldDB" id="U4LRH4"/>
<organism evidence="1 2">
    <name type="scientific">Pyronema omphalodes (strain CBS 100304)</name>
    <name type="common">Pyronema confluens</name>
    <dbReference type="NCBI Taxonomy" id="1076935"/>
    <lineage>
        <taxon>Eukaryota</taxon>
        <taxon>Fungi</taxon>
        <taxon>Dikarya</taxon>
        <taxon>Ascomycota</taxon>
        <taxon>Pezizomycotina</taxon>
        <taxon>Pezizomycetes</taxon>
        <taxon>Pezizales</taxon>
        <taxon>Pyronemataceae</taxon>
        <taxon>Pyronema</taxon>
    </lineage>
</organism>
<reference evidence="1 2" key="1">
    <citation type="journal article" date="2013" name="PLoS Genet.">
        <title>The genome and development-dependent transcriptomes of Pyronema confluens: a window into fungal evolution.</title>
        <authorList>
            <person name="Traeger S."/>
            <person name="Altegoer F."/>
            <person name="Freitag M."/>
            <person name="Gabaldon T."/>
            <person name="Kempken F."/>
            <person name="Kumar A."/>
            <person name="Marcet-Houben M."/>
            <person name="Poggeler S."/>
            <person name="Stajich J.E."/>
            <person name="Nowrousian M."/>
        </authorList>
    </citation>
    <scope>NUCLEOTIDE SEQUENCE [LARGE SCALE GENOMIC DNA]</scope>
    <source>
        <strain evidence="2">CBS 100304</strain>
        <tissue evidence="1">Vegetative mycelium</tissue>
    </source>
</reference>
<proteinExistence type="predicted"/>
<evidence type="ECO:0000313" key="2">
    <source>
        <dbReference type="Proteomes" id="UP000018144"/>
    </source>
</evidence>
<evidence type="ECO:0000313" key="1">
    <source>
        <dbReference type="EMBL" id="CCX29881.1"/>
    </source>
</evidence>
<protein>
    <submittedName>
        <fullName evidence="1">Uncharacterized protein</fullName>
    </submittedName>
</protein>
<sequence length="134" mass="14788">MFERYANACWYPGSGWACVRQHLLTTLYSSLRPSLVMLGGARTTTHICGGVASADIRAFLSIIWDPIGKFATSIDYPNARTRASCDIDIDLTAGMIHCVRSAKNRGTSGRPKMQRLCIRTCAISWLSASNDGWR</sequence>